<keyword evidence="3" id="KW-0378">Hydrolase</keyword>
<evidence type="ECO:0000256" key="4">
    <source>
        <dbReference type="RuleBase" id="RU004447"/>
    </source>
</evidence>
<evidence type="ECO:0000256" key="5">
    <source>
        <dbReference type="SAM" id="MobiDB-lite"/>
    </source>
</evidence>
<accession>A0A3S8U601</accession>
<evidence type="ECO:0000259" key="7">
    <source>
        <dbReference type="Pfam" id="PF00675"/>
    </source>
</evidence>
<dbReference type="InterPro" id="IPR007863">
    <property type="entry name" value="Peptidase_M16_C"/>
</dbReference>
<dbReference type="GO" id="GO:0006508">
    <property type="term" value="P:proteolysis"/>
    <property type="evidence" value="ECO:0007669"/>
    <property type="project" value="InterPro"/>
</dbReference>
<evidence type="ECO:0000256" key="6">
    <source>
        <dbReference type="SAM" id="SignalP"/>
    </source>
</evidence>
<feature type="signal peptide" evidence="6">
    <location>
        <begin position="1"/>
        <end position="27"/>
    </location>
</feature>
<evidence type="ECO:0000256" key="2">
    <source>
        <dbReference type="ARBA" id="ARBA00007261"/>
    </source>
</evidence>
<evidence type="ECO:0000256" key="3">
    <source>
        <dbReference type="ARBA" id="ARBA00023049"/>
    </source>
</evidence>
<dbReference type="Pfam" id="PF00675">
    <property type="entry name" value="Peptidase_M16"/>
    <property type="match status" value="1"/>
</dbReference>
<feature type="region of interest" description="Disordered" evidence="5">
    <location>
        <begin position="445"/>
        <end position="472"/>
    </location>
</feature>
<evidence type="ECO:0000256" key="1">
    <source>
        <dbReference type="ARBA" id="ARBA00001947"/>
    </source>
</evidence>
<keyword evidence="6" id="KW-0732">Signal</keyword>
<proteinExistence type="inferred from homology"/>
<dbReference type="GO" id="GO:0004222">
    <property type="term" value="F:metalloendopeptidase activity"/>
    <property type="evidence" value="ECO:0007669"/>
    <property type="project" value="InterPro"/>
</dbReference>
<comment type="cofactor">
    <cofactor evidence="1">
        <name>Zn(2+)</name>
        <dbReference type="ChEBI" id="CHEBI:29105"/>
    </cofactor>
</comment>
<dbReference type="RefSeq" id="WP_125325230.1">
    <property type="nucleotide sequence ID" value="NZ_CP034328.1"/>
</dbReference>
<evidence type="ECO:0000313" key="10">
    <source>
        <dbReference type="Proteomes" id="UP000282002"/>
    </source>
</evidence>
<evidence type="ECO:0000259" key="8">
    <source>
        <dbReference type="Pfam" id="PF05193"/>
    </source>
</evidence>
<dbReference type="Pfam" id="PF05193">
    <property type="entry name" value="Peptidase_M16_C"/>
    <property type="match status" value="1"/>
</dbReference>
<organism evidence="9 10">
    <name type="scientific">Tabrizicola piscis</name>
    <dbReference type="NCBI Taxonomy" id="2494374"/>
    <lineage>
        <taxon>Bacteria</taxon>
        <taxon>Pseudomonadati</taxon>
        <taxon>Pseudomonadota</taxon>
        <taxon>Alphaproteobacteria</taxon>
        <taxon>Rhodobacterales</taxon>
        <taxon>Paracoccaceae</taxon>
        <taxon>Tabrizicola</taxon>
    </lineage>
</organism>
<dbReference type="PANTHER" id="PTHR11851">
    <property type="entry name" value="METALLOPROTEASE"/>
    <property type="match status" value="1"/>
</dbReference>
<dbReference type="Proteomes" id="UP000282002">
    <property type="component" value="Chromosome"/>
</dbReference>
<comment type="similarity">
    <text evidence="2 4">Belongs to the peptidase M16 family.</text>
</comment>
<dbReference type="KEGG" id="taw:EI545_09385"/>
<dbReference type="SUPFAM" id="SSF63411">
    <property type="entry name" value="LuxS/MPP-like metallohydrolase"/>
    <property type="match status" value="2"/>
</dbReference>
<feature type="compositionally biased region" description="Low complexity" evidence="5">
    <location>
        <begin position="451"/>
        <end position="472"/>
    </location>
</feature>
<dbReference type="EMBL" id="CP034328">
    <property type="protein sequence ID" value="AZL59033.1"/>
    <property type="molecule type" value="Genomic_DNA"/>
</dbReference>
<evidence type="ECO:0000313" key="9">
    <source>
        <dbReference type="EMBL" id="AZL59033.1"/>
    </source>
</evidence>
<dbReference type="InterPro" id="IPR050361">
    <property type="entry name" value="MPP/UQCRC_Complex"/>
</dbReference>
<dbReference type="AlphaFoldDB" id="A0A3S8U601"/>
<gene>
    <name evidence="9" type="ORF">EI545_09385</name>
</gene>
<dbReference type="OrthoDB" id="9811314at2"/>
<dbReference type="PANTHER" id="PTHR11851:SF49">
    <property type="entry name" value="MITOCHONDRIAL-PROCESSING PEPTIDASE SUBUNIT ALPHA"/>
    <property type="match status" value="1"/>
</dbReference>
<dbReference type="InterPro" id="IPR011765">
    <property type="entry name" value="Pept_M16_N"/>
</dbReference>
<dbReference type="PROSITE" id="PS00143">
    <property type="entry name" value="INSULINASE"/>
    <property type="match status" value="1"/>
</dbReference>
<sequence length="472" mass="51265">MPGKLGLLNGLTVGLFAALTLALPAAAEPVTSFTLDNGLEVVVIEDHRAPVVVQMIWYRVGAADEPPGHSGIAHFLEHLMFKGTDTIGPNQFSAIVEAQGGDDNAFTSWDYTAYFQRVAADRLDLVMGLEADRMRNLRLTEEDVLTERQVILEERGQRTDSNPGALLSEQMRAAQYLNHPYAIPIIGWRHEMEQLSREDALEYYERFYAPNNAILILAGDVDPDTARTLAEKHYGPIVPSDGITPRDRPQEPPQLAERRITLADERVSEPYIYRTYTAPERDPGAQKDAAALTVLAELLGGSGQTSVLARALQFDTQTAVYASAFYDGTSIDDATFGLIVVPAPGVSLADAEAAMDSVIDDFLATGPDPAALERIRMQVRAGDIYARDDVNRLARRYGEGLSVGLTLADIESWDEALSAVTEADIMAAAAKVFDRRNAVTGWLTRPEAAPEDTPVATPEAAPATATVPEATE</sequence>
<name>A0A3S8U601_9RHOB</name>
<feature type="domain" description="Peptidase M16 N-terminal" evidence="7">
    <location>
        <begin position="41"/>
        <end position="186"/>
    </location>
</feature>
<dbReference type="GO" id="GO:0046872">
    <property type="term" value="F:metal ion binding"/>
    <property type="evidence" value="ECO:0007669"/>
    <property type="project" value="InterPro"/>
</dbReference>
<keyword evidence="10" id="KW-1185">Reference proteome</keyword>
<dbReference type="InterPro" id="IPR011249">
    <property type="entry name" value="Metalloenz_LuxS/M16"/>
</dbReference>
<keyword evidence="3" id="KW-0645">Protease</keyword>
<reference evidence="9 10" key="1">
    <citation type="submission" date="2018-12" db="EMBL/GenBank/DDBJ databases">
        <title>Complete genome sequencing of Tabrizicola sp. K13M18.</title>
        <authorList>
            <person name="Bae J.-W."/>
        </authorList>
    </citation>
    <scope>NUCLEOTIDE SEQUENCE [LARGE SCALE GENOMIC DNA]</scope>
    <source>
        <strain evidence="9 10">K13M18</strain>
    </source>
</reference>
<keyword evidence="3" id="KW-0482">Metalloprotease</keyword>
<protein>
    <submittedName>
        <fullName evidence="9">Insulinase family protein</fullName>
    </submittedName>
</protein>
<feature type="chain" id="PRO_5019451767" evidence="6">
    <location>
        <begin position="28"/>
        <end position="472"/>
    </location>
</feature>
<feature type="domain" description="Peptidase M16 C-terminal" evidence="8">
    <location>
        <begin position="195"/>
        <end position="378"/>
    </location>
</feature>
<dbReference type="Gene3D" id="3.30.830.10">
    <property type="entry name" value="Metalloenzyme, LuxS/M16 peptidase-like"/>
    <property type="match status" value="2"/>
</dbReference>
<dbReference type="InterPro" id="IPR001431">
    <property type="entry name" value="Pept_M16_Zn_BS"/>
</dbReference>